<dbReference type="Gene3D" id="3.30.70.2610">
    <property type="match status" value="1"/>
</dbReference>
<evidence type="ECO:0000313" key="11">
    <source>
        <dbReference type="EMBL" id="KAF2843145.1"/>
    </source>
</evidence>
<dbReference type="GO" id="GO:0003690">
    <property type="term" value="F:double-stranded DNA binding"/>
    <property type="evidence" value="ECO:0007669"/>
    <property type="project" value="TreeGrafter"/>
</dbReference>
<comment type="similarity">
    <text evidence="3 9">Belongs to the TFB2 family.</text>
</comment>
<dbReference type="Proteomes" id="UP000799429">
    <property type="component" value="Unassembled WGS sequence"/>
</dbReference>
<evidence type="ECO:0000256" key="2">
    <source>
        <dbReference type="ARBA" id="ARBA00004123"/>
    </source>
</evidence>
<dbReference type="GO" id="GO:0006289">
    <property type="term" value="P:nucleotide-excision repair"/>
    <property type="evidence" value="ECO:0007669"/>
    <property type="project" value="InterPro"/>
</dbReference>
<evidence type="ECO:0000256" key="6">
    <source>
        <dbReference type="ARBA" id="ARBA00023163"/>
    </source>
</evidence>
<dbReference type="InterPro" id="IPR040662">
    <property type="entry name" value="Tfb2_C"/>
</dbReference>
<evidence type="ECO:0000259" key="10">
    <source>
        <dbReference type="Pfam" id="PF18307"/>
    </source>
</evidence>
<evidence type="ECO:0000256" key="5">
    <source>
        <dbReference type="ARBA" id="ARBA00023015"/>
    </source>
</evidence>
<dbReference type="PANTHER" id="PTHR13152:SF0">
    <property type="entry name" value="GENERAL TRANSCRIPTION FACTOR IIH SUBUNIT 4"/>
    <property type="match status" value="1"/>
</dbReference>
<evidence type="ECO:0000256" key="7">
    <source>
        <dbReference type="ARBA" id="ARBA00023204"/>
    </source>
</evidence>
<keyword evidence="12" id="KW-1185">Reference proteome</keyword>
<sequence>MSVSTSQALEYLQGLPGMTQAKLYTQPSAALAIFRRMLPHLAKTIVMAMLYMPKPFPATDLDLWLRPDARRYATMHRDLAMSVLESLHIITTAQEKQGPKAYSLSKDFAKSLKNALTGGGNHSSFGVPINDHDRQEVSIAFLDDYARTQWETILYYMVGSAGTAIAGNHSISSGTKTLLSIGGFVEMKLNRTVITQTGFTFLLQEVNAQVWSLLIVYLENAPTLNMDEVDVLSFLFMLGSLELGQAYSTANLTATQQHMLDDLNDFGIIYRKNVQSSRFYPTRLATTLTSDAGALMSESSSFQNALRSGSESKGYIIIETNYRLYAYTTSLLQIAVLNLFTRLSTRFPNLVSGKLTKESIQRAISYGITSDQIISYLTTHAHPQMQKTVPILPPTVVDQIRLWQIEGDRMRATPGFLMQGFDLNAYTDVSNYAEALGVLVWKSDAKRSFFVSKIDQISAYIKGSQKGKKGE</sequence>
<evidence type="ECO:0000256" key="9">
    <source>
        <dbReference type="RuleBase" id="RU364024"/>
    </source>
</evidence>
<protein>
    <recommendedName>
        <fullName evidence="9">RNA polymerase II transcription factor B subunit 2</fullName>
    </recommendedName>
</protein>
<keyword evidence="8 9" id="KW-0539">Nucleus</keyword>
<dbReference type="EMBL" id="MU006089">
    <property type="protein sequence ID" value="KAF2843145.1"/>
    <property type="molecule type" value="Genomic_DNA"/>
</dbReference>
<reference evidence="11" key="1">
    <citation type="journal article" date="2020" name="Stud. Mycol.">
        <title>101 Dothideomycetes genomes: a test case for predicting lifestyles and emergence of pathogens.</title>
        <authorList>
            <person name="Haridas S."/>
            <person name="Albert R."/>
            <person name="Binder M."/>
            <person name="Bloem J."/>
            <person name="Labutti K."/>
            <person name="Salamov A."/>
            <person name="Andreopoulos B."/>
            <person name="Baker S."/>
            <person name="Barry K."/>
            <person name="Bills G."/>
            <person name="Bluhm B."/>
            <person name="Cannon C."/>
            <person name="Castanera R."/>
            <person name="Culley D."/>
            <person name="Daum C."/>
            <person name="Ezra D."/>
            <person name="Gonzalez J."/>
            <person name="Henrissat B."/>
            <person name="Kuo A."/>
            <person name="Liang C."/>
            <person name="Lipzen A."/>
            <person name="Lutzoni F."/>
            <person name="Magnuson J."/>
            <person name="Mondo S."/>
            <person name="Nolan M."/>
            <person name="Ohm R."/>
            <person name="Pangilinan J."/>
            <person name="Park H.-J."/>
            <person name="Ramirez L."/>
            <person name="Alfaro M."/>
            <person name="Sun H."/>
            <person name="Tritt A."/>
            <person name="Yoshinaga Y."/>
            <person name="Zwiers L.-H."/>
            <person name="Turgeon B."/>
            <person name="Goodwin S."/>
            <person name="Spatafora J."/>
            <person name="Crous P."/>
            <person name="Grigoriev I."/>
        </authorList>
    </citation>
    <scope>NUCLEOTIDE SEQUENCE</scope>
    <source>
        <strain evidence="11">CBS 101060</strain>
    </source>
</reference>
<gene>
    <name evidence="11" type="ORF">M501DRAFT_925262</name>
</gene>
<dbReference type="NCBIfam" id="TIGR00625">
    <property type="entry name" value="tfb2"/>
    <property type="match status" value="1"/>
</dbReference>
<comment type="subcellular location">
    <subcellularLocation>
        <location evidence="2 9">Nucleus</location>
    </subcellularLocation>
</comment>
<name>A0A9P4SIH5_9PEZI</name>
<dbReference type="GO" id="GO:0000439">
    <property type="term" value="C:transcription factor TFIIH core complex"/>
    <property type="evidence" value="ECO:0007669"/>
    <property type="project" value="InterPro"/>
</dbReference>
<dbReference type="OrthoDB" id="364513at2759"/>
<evidence type="ECO:0000256" key="4">
    <source>
        <dbReference type="ARBA" id="ARBA00022763"/>
    </source>
</evidence>
<comment type="caution">
    <text evidence="11">The sequence shown here is derived from an EMBL/GenBank/DDBJ whole genome shotgun (WGS) entry which is preliminary data.</text>
</comment>
<organism evidence="11 12">
    <name type="scientific">Patellaria atrata CBS 101060</name>
    <dbReference type="NCBI Taxonomy" id="1346257"/>
    <lineage>
        <taxon>Eukaryota</taxon>
        <taxon>Fungi</taxon>
        <taxon>Dikarya</taxon>
        <taxon>Ascomycota</taxon>
        <taxon>Pezizomycotina</taxon>
        <taxon>Dothideomycetes</taxon>
        <taxon>Dothideomycetes incertae sedis</taxon>
        <taxon>Patellariales</taxon>
        <taxon>Patellariaceae</taxon>
        <taxon>Patellaria</taxon>
    </lineage>
</organism>
<keyword evidence="7 9" id="KW-0234">DNA repair</keyword>
<keyword evidence="5 9" id="KW-0805">Transcription regulation</keyword>
<proteinExistence type="inferred from homology"/>
<dbReference type="GO" id="GO:0001671">
    <property type="term" value="F:ATPase activator activity"/>
    <property type="evidence" value="ECO:0007669"/>
    <property type="project" value="InterPro"/>
</dbReference>
<comment type="function">
    <text evidence="1">Component of the general transcription and DNA repair factor IIH (TFIIH) core complex, which is involved in general and transcription-coupled nucleotide excision repair (NER) of damaged DNA and, when complexed to TFIIK, in RNA transcription by RNA polymerase II. In NER, TFIIH acts by opening DNA around the lesion to allow the excision of the damaged oligonucleotide and its replacement by a new DNA fragment. In transcription, TFIIH has an essential role in transcription initiation. When the pre-initiation complex (PIC) has been established, TFIIH is required for promoter opening and promoter escape. Phosphorylation of the C-terminal tail (CTD) of the largest subunit of RNA polymerase II by the kinase module TFIIK controls the initiation of transcription.</text>
</comment>
<keyword evidence="6 9" id="KW-0804">Transcription</keyword>
<evidence type="ECO:0000256" key="8">
    <source>
        <dbReference type="ARBA" id="ARBA00023242"/>
    </source>
</evidence>
<dbReference type="InterPro" id="IPR004598">
    <property type="entry name" value="TFIIH_p52/Tfb2"/>
</dbReference>
<feature type="domain" description="Transcription factor Tfb2 C-terminal" evidence="10">
    <location>
        <begin position="398"/>
        <end position="462"/>
    </location>
</feature>
<evidence type="ECO:0000313" key="12">
    <source>
        <dbReference type="Proteomes" id="UP000799429"/>
    </source>
</evidence>
<dbReference type="GO" id="GO:0005675">
    <property type="term" value="C:transcription factor TFIIH holo complex"/>
    <property type="evidence" value="ECO:0007669"/>
    <property type="project" value="TreeGrafter"/>
</dbReference>
<dbReference type="Pfam" id="PF18307">
    <property type="entry name" value="Tfb2_C"/>
    <property type="match status" value="1"/>
</dbReference>
<dbReference type="PANTHER" id="PTHR13152">
    <property type="entry name" value="TFIIH, POLYPEPTIDE 4"/>
    <property type="match status" value="1"/>
</dbReference>
<evidence type="ECO:0000256" key="1">
    <source>
        <dbReference type="ARBA" id="ARBA00002817"/>
    </source>
</evidence>
<accession>A0A9P4SIH5</accession>
<keyword evidence="4 9" id="KW-0227">DNA damage</keyword>
<evidence type="ECO:0000256" key="3">
    <source>
        <dbReference type="ARBA" id="ARBA00007132"/>
    </source>
</evidence>
<dbReference type="Pfam" id="PF03849">
    <property type="entry name" value="Tfb2"/>
    <property type="match status" value="1"/>
</dbReference>
<comment type="function">
    <text evidence="9">Component of the general transcription and DNA repair factor IIH (TFIIH) core complex which is involved in general and transcription-coupled nucleotide excision repair (NER) of damaged DNA.</text>
</comment>
<dbReference type="AlphaFoldDB" id="A0A9P4SIH5"/>